<comment type="caution">
    <text evidence="1">The sequence shown here is derived from an EMBL/GenBank/DDBJ whole genome shotgun (WGS) entry which is preliminary data.</text>
</comment>
<evidence type="ECO:0000313" key="2">
    <source>
        <dbReference type="Proteomes" id="UP001152302"/>
    </source>
</evidence>
<name>A0A9X4LHX2_9STAP</name>
<accession>A0A9X4LHX2</accession>
<sequence length="347" mass="40513">MDASRVKEILNEQDIYYLLEELGAEPKWEGNIESRTRCHNHAHEGKHKLVYYSDNKMFRCYTGCGNLDIFSLIQRVYDLDFYGAYKYICSKFGIDMTREVQTEKSVDKSYFEKFKKKDEEIILTPLNKNILNSWLPIYHQSWINDGISIQTMQKFGIRFSVMNNQIIIPHYNENNNLVGVRSRNLKKEIVDLGKKYMPVYYKKNVLKHPTGACLYGLNITKDQIEKYKTVIIFESEKSVLQLDTMFPDRSIGVCISGSSITNYQLNILKKLDIEEVIIALDKEFSEVGSDEEKFYAQKIQNVFASKLSPYFRTSVIWDVDGLINEKDSPTDCGSDIFKTLFRNRIFI</sequence>
<dbReference type="InterPro" id="IPR036977">
    <property type="entry name" value="DNA_primase_Znf_CHC2"/>
</dbReference>
<organism evidence="1 2">
    <name type="scientific">Staphylococcus equorum</name>
    <dbReference type="NCBI Taxonomy" id="246432"/>
    <lineage>
        <taxon>Bacteria</taxon>
        <taxon>Bacillati</taxon>
        <taxon>Bacillota</taxon>
        <taxon>Bacilli</taxon>
        <taxon>Bacillales</taxon>
        <taxon>Staphylococcaceae</taxon>
        <taxon>Staphylococcus</taxon>
    </lineage>
</organism>
<dbReference type="SUPFAM" id="SSF57783">
    <property type="entry name" value="Zinc beta-ribbon"/>
    <property type="match status" value="1"/>
</dbReference>
<dbReference type="InterPro" id="IPR034154">
    <property type="entry name" value="TOPRIM_DnaG/twinkle"/>
</dbReference>
<dbReference type="RefSeq" id="WP_277595897.1">
    <property type="nucleotide sequence ID" value="NZ_JAMBPX010000011.1"/>
</dbReference>
<dbReference type="GO" id="GO:0006260">
    <property type="term" value="P:DNA replication"/>
    <property type="evidence" value="ECO:0007669"/>
    <property type="project" value="InterPro"/>
</dbReference>
<dbReference type="Gene3D" id="3.40.1360.10">
    <property type="match status" value="1"/>
</dbReference>
<gene>
    <name evidence="1" type="ORF">M4L21_13675</name>
</gene>
<dbReference type="GO" id="GO:0008270">
    <property type="term" value="F:zinc ion binding"/>
    <property type="evidence" value="ECO:0007669"/>
    <property type="project" value="InterPro"/>
</dbReference>
<evidence type="ECO:0000313" key="1">
    <source>
        <dbReference type="EMBL" id="MDG0860378.1"/>
    </source>
</evidence>
<reference evidence="1" key="1">
    <citation type="submission" date="2022-05" db="EMBL/GenBank/DDBJ databases">
        <title>Comparative genomics of Staphylococcus equorum isolates.</title>
        <authorList>
            <person name="Luelf R.H."/>
        </authorList>
    </citation>
    <scope>NUCLEOTIDE SEQUENCE</scope>
    <source>
        <strain evidence="1">TMW 2.2343</strain>
    </source>
</reference>
<evidence type="ECO:0008006" key="3">
    <source>
        <dbReference type="Google" id="ProtNLM"/>
    </source>
</evidence>
<dbReference type="Proteomes" id="UP001152302">
    <property type="component" value="Unassembled WGS sequence"/>
</dbReference>
<dbReference type="Gene3D" id="3.90.580.10">
    <property type="entry name" value="Zinc finger, CHC2-type domain"/>
    <property type="match status" value="1"/>
</dbReference>
<dbReference type="EMBL" id="JAMBPX010000011">
    <property type="protein sequence ID" value="MDG0860378.1"/>
    <property type="molecule type" value="Genomic_DNA"/>
</dbReference>
<proteinExistence type="predicted"/>
<dbReference type="SUPFAM" id="SSF56731">
    <property type="entry name" value="DNA primase core"/>
    <property type="match status" value="1"/>
</dbReference>
<protein>
    <recommendedName>
        <fullName evidence="3">Zinc finger CHC2-type domain-containing protein</fullName>
    </recommendedName>
</protein>
<dbReference type="CDD" id="cd01029">
    <property type="entry name" value="TOPRIM_primases"/>
    <property type="match status" value="1"/>
</dbReference>
<dbReference type="GO" id="GO:0003677">
    <property type="term" value="F:DNA binding"/>
    <property type="evidence" value="ECO:0007669"/>
    <property type="project" value="InterPro"/>
</dbReference>
<dbReference type="AlphaFoldDB" id="A0A9X4LHX2"/>